<organism evidence="1">
    <name type="scientific">freshwater metagenome</name>
    <dbReference type="NCBI Taxonomy" id="449393"/>
    <lineage>
        <taxon>unclassified sequences</taxon>
        <taxon>metagenomes</taxon>
        <taxon>ecological metagenomes</taxon>
    </lineage>
</organism>
<name>A0A6J7SFR7_9ZZZZ</name>
<proteinExistence type="predicted"/>
<dbReference type="EMBL" id="CAFBPU010000075">
    <property type="protein sequence ID" value="CAB5040194.1"/>
    <property type="molecule type" value="Genomic_DNA"/>
</dbReference>
<gene>
    <name evidence="1" type="ORF">UFOPK4150_02291</name>
</gene>
<sequence length="73" mass="7910">MLAPYADKWNTNWNDYNIVTHAVFAVLGAKPKSAVGVLANGNVALTAFIPNDRAFQILVKQITGKSVVSEHNV</sequence>
<accession>A0A6J7SFR7</accession>
<evidence type="ECO:0000313" key="1">
    <source>
        <dbReference type="EMBL" id="CAB5040194.1"/>
    </source>
</evidence>
<protein>
    <submittedName>
        <fullName evidence="1">Unannotated protein</fullName>
    </submittedName>
</protein>
<reference evidence="1" key="1">
    <citation type="submission" date="2020-05" db="EMBL/GenBank/DDBJ databases">
        <authorList>
            <person name="Chiriac C."/>
            <person name="Salcher M."/>
            <person name="Ghai R."/>
            <person name="Kavagutti S V."/>
        </authorList>
    </citation>
    <scope>NUCLEOTIDE SEQUENCE</scope>
</reference>
<dbReference type="AlphaFoldDB" id="A0A6J7SFR7"/>